<evidence type="ECO:0000313" key="10">
    <source>
        <dbReference type="EMBL" id="KAG5640984.1"/>
    </source>
</evidence>
<accession>A0A9P7G1B7</accession>
<dbReference type="Proteomes" id="UP000775547">
    <property type="component" value="Unassembled WGS sequence"/>
</dbReference>
<evidence type="ECO:0000256" key="7">
    <source>
        <dbReference type="ARBA" id="ARBA00047899"/>
    </source>
</evidence>
<feature type="domain" description="Protein kinase" evidence="9">
    <location>
        <begin position="32"/>
        <end position="423"/>
    </location>
</feature>
<evidence type="ECO:0000256" key="1">
    <source>
        <dbReference type="ARBA" id="ARBA00012513"/>
    </source>
</evidence>
<dbReference type="GO" id="GO:0005524">
    <property type="term" value="F:ATP binding"/>
    <property type="evidence" value="ECO:0007669"/>
    <property type="project" value="UniProtKB-KW"/>
</dbReference>
<dbReference type="AlphaFoldDB" id="A0A9P7G1B7"/>
<comment type="catalytic activity">
    <reaction evidence="8">
        <text>L-seryl-[protein] + ATP = O-phospho-L-seryl-[protein] + ADP + H(+)</text>
        <dbReference type="Rhea" id="RHEA:17989"/>
        <dbReference type="Rhea" id="RHEA-COMP:9863"/>
        <dbReference type="Rhea" id="RHEA-COMP:11604"/>
        <dbReference type="ChEBI" id="CHEBI:15378"/>
        <dbReference type="ChEBI" id="CHEBI:29999"/>
        <dbReference type="ChEBI" id="CHEBI:30616"/>
        <dbReference type="ChEBI" id="CHEBI:83421"/>
        <dbReference type="ChEBI" id="CHEBI:456216"/>
        <dbReference type="EC" id="2.7.11.1"/>
    </reaction>
</comment>
<dbReference type="EMBL" id="JABCKV010000424">
    <property type="protein sequence ID" value="KAG5640984.1"/>
    <property type="molecule type" value="Genomic_DNA"/>
</dbReference>
<dbReference type="PANTHER" id="PTHR47634">
    <property type="entry name" value="PROTEIN KINASE DOMAIN-CONTAINING PROTEIN-RELATED"/>
    <property type="match status" value="1"/>
</dbReference>
<dbReference type="GO" id="GO:0050684">
    <property type="term" value="P:regulation of mRNA processing"/>
    <property type="evidence" value="ECO:0007669"/>
    <property type="project" value="TreeGrafter"/>
</dbReference>
<comment type="catalytic activity">
    <reaction evidence="7">
        <text>L-threonyl-[protein] + ATP = O-phospho-L-threonyl-[protein] + ADP + H(+)</text>
        <dbReference type="Rhea" id="RHEA:46608"/>
        <dbReference type="Rhea" id="RHEA-COMP:11060"/>
        <dbReference type="Rhea" id="RHEA-COMP:11605"/>
        <dbReference type="ChEBI" id="CHEBI:15378"/>
        <dbReference type="ChEBI" id="CHEBI:30013"/>
        <dbReference type="ChEBI" id="CHEBI:30616"/>
        <dbReference type="ChEBI" id="CHEBI:61977"/>
        <dbReference type="ChEBI" id="CHEBI:456216"/>
        <dbReference type="EC" id="2.7.11.1"/>
    </reaction>
</comment>
<evidence type="ECO:0000256" key="3">
    <source>
        <dbReference type="ARBA" id="ARBA00022679"/>
    </source>
</evidence>
<dbReference type="Gene3D" id="3.30.200.20">
    <property type="entry name" value="Phosphorylase Kinase, domain 1"/>
    <property type="match status" value="1"/>
</dbReference>
<keyword evidence="6" id="KW-0067">ATP-binding</keyword>
<keyword evidence="5" id="KW-0418">Kinase</keyword>
<dbReference type="GO" id="GO:0004674">
    <property type="term" value="F:protein serine/threonine kinase activity"/>
    <property type="evidence" value="ECO:0007669"/>
    <property type="project" value="UniProtKB-KW"/>
</dbReference>
<evidence type="ECO:0000256" key="6">
    <source>
        <dbReference type="ARBA" id="ARBA00022840"/>
    </source>
</evidence>
<dbReference type="PROSITE" id="PS50011">
    <property type="entry name" value="PROTEIN_KINASE_DOM"/>
    <property type="match status" value="1"/>
</dbReference>
<dbReference type="OrthoDB" id="5979581at2759"/>
<evidence type="ECO:0000256" key="5">
    <source>
        <dbReference type="ARBA" id="ARBA00022777"/>
    </source>
</evidence>
<evidence type="ECO:0000256" key="2">
    <source>
        <dbReference type="ARBA" id="ARBA00022527"/>
    </source>
</evidence>
<dbReference type="SMART" id="SM00220">
    <property type="entry name" value="S_TKc"/>
    <property type="match status" value="1"/>
</dbReference>
<dbReference type="EC" id="2.7.11.1" evidence="1"/>
<keyword evidence="4" id="KW-0547">Nucleotide-binding</keyword>
<reference evidence="10" key="2">
    <citation type="submission" date="2021-10" db="EMBL/GenBank/DDBJ databases">
        <title>Phylogenomics reveals ancestral predisposition of the termite-cultivated fungus Termitomyces towards a domesticated lifestyle.</title>
        <authorList>
            <person name="Auxier B."/>
            <person name="Grum-Grzhimaylo A."/>
            <person name="Cardenas M.E."/>
            <person name="Lodge J.D."/>
            <person name="Laessoe T."/>
            <person name="Pedersen O."/>
            <person name="Smith M.E."/>
            <person name="Kuyper T.W."/>
            <person name="Franco-Molano E.A."/>
            <person name="Baroni T.J."/>
            <person name="Aanen D.K."/>
        </authorList>
    </citation>
    <scope>NUCLEOTIDE SEQUENCE</scope>
    <source>
        <strain evidence="10">AP01</strain>
        <tissue evidence="10">Mycelium</tissue>
    </source>
</reference>
<evidence type="ECO:0000256" key="4">
    <source>
        <dbReference type="ARBA" id="ARBA00022741"/>
    </source>
</evidence>
<dbReference type="InterPro" id="IPR011009">
    <property type="entry name" value="Kinase-like_dom_sf"/>
</dbReference>
<keyword evidence="2" id="KW-0723">Serine/threonine-protein kinase</keyword>
<organism evidence="10 11">
    <name type="scientific">Asterophora parasitica</name>
    <dbReference type="NCBI Taxonomy" id="117018"/>
    <lineage>
        <taxon>Eukaryota</taxon>
        <taxon>Fungi</taxon>
        <taxon>Dikarya</taxon>
        <taxon>Basidiomycota</taxon>
        <taxon>Agaricomycotina</taxon>
        <taxon>Agaricomycetes</taxon>
        <taxon>Agaricomycetidae</taxon>
        <taxon>Agaricales</taxon>
        <taxon>Tricholomatineae</taxon>
        <taxon>Lyophyllaceae</taxon>
        <taxon>Asterophora</taxon>
    </lineage>
</organism>
<comment type="caution">
    <text evidence="10">The sequence shown here is derived from an EMBL/GenBank/DDBJ whole genome shotgun (WGS) entry which is preliminary data.</text>
</comment>
<reference evidence="10" key="1">
    <citation type="submission" date="2020-07" db="EMBL/GenBank/DDBJ databases">
        <authorList>
            <person name="Nieuwenhuis M."/>
            <person name="Van De Peppel L.J.J."/>
        </authorList>
    </citation>
    <scope>NUCLEOTIDE SEQUENCE</scope>
    <source>
        <strain evidence="10">AP01</strain>
        <tissue evidence="10">Mycelium</tissue>
    </source>
</reference>
<keyword evidence="3" id="KW-0808">Transferase</keyword>
<keyword evidence="11" id="KW-1185">Reference proteome</keyword>
<gene>
    <name evidence="10" type="ORF">DXG03_006458</name>
</gene>
<sequence>MSFPEEPLDLTSQEGFGYYSGRPGQVLNGGQYQIVRKLGFGGRSSVWLALDLHATEKEYVAVKIRTVNASELVRANNYHELTILEAVTKFDDRSSEGPYAHVDNLSNFELSILLAHFKEESSHGSHLCLVQIAMGQDMETFRHSAPTKSLPLHSVKTITAYAAEGICNLHRAGIVHGAIKPSNWLFHCSVWPEHIEALVSSDPSSVEREVEVEGALYPIVRSQPLVGQVWNDNKDTVEGRYSVVIKSFSHGEDIIAPRPAVRRQSLILTLTAQWLKDGLLDAQTGLEDHLQPPEVVLGAGYDEKADIWALGCTLSMLAKLEDGTLVRLSLQTFELLTGRPLIIPYTPQELDPKQYYLAQMASITRESFAPQTLQRSPVADQFFDETGKPACSNFIVIQRFFLRTGMVRYILLTLTASTRPSSR</sequence>
<dbReference type="GO" id="GO:0005634">
    <property type="term" value="C:nucleus"/>
    <property type="evidence" value="ECO:0007669"/>
    <property type="project" value="TreeGrafter"/>
</dbReference>
<proteinExistence type="predicted"/>
<evidence type="ECO:0000256" key="8">
    <source>
        <dbReference type="ARBA" id="ARBA00048679"/>
    </source>
</evidence>
<evidence type="ECO:0000313" key="11">
    <source>
        <dbReference type="Proteomes" id="UP000775547"/>
    </source>
</evidence>
<name>A0A9P7G1B7_9AGAR</name>
<dbReference type="GO" id="GO:0005737">
    <property type="term" value="C:cytoplasm"/>
    <property type="evidence" value="ECO:0007669"/>
    <property type="project" value="TreeGrafter"/>
</dbReference>
<dbReference type="InterPro" id="IPR000719">
    <property type="entry name" value="Prot_kinase_dom"/>
</dbReference>
<dbReference type="Gene3D" id="1.10.510.10">
    <property type="entry name" value="Transferase(Phosphotransferase) domain 1"/>
    <property type="match status" value="2"/>
</dbReference>
<dbReference type="PANTHER" id="PTHR47634:SF9">
    <property type="entry name" value="PROTEIN KINASE DOMAIN-CONTAINING PROTEIN-RELATED"/>
    <property type="match status" value="1"/>
</dbReference>
<dbReference type="GO" id="GO:0000245">
    <property type="term" value="P:spliceosomal complex assembly"/>
    <property type="evidence" value="ECO:0007669"/>
    <property type="project" value="TreeGrafter"/>
</dbReference>
<evidence type="ECO:0000259" key="9">
    <source>
        <dbReference type="PROSITE" id="PS50011"/>
    </source>
</evidence>
<dbReference type="InterPro" id="IPR051334">
    <property type="entry name" value="SRPK"/>
</dbReference>
<protein>
    <recommendedName>
        <fullName evidence="1">non-specific serine/threonine protein kinase</fullName>
        <ecNumber evidence="1">2.7.11.1</ecNumber>
    </recommendedName>
</protein>
<dbReference type="SUPFAM" id="SSF56112">
    <property type="entry name" value="Protein kinase-like (PK-like)"/>
    <property type="match status" value="1"/>
</dbReference>